<dbReference type="RefSeq" id="WP_012672323.1">
    <property type="nucleotide sequence ID" value="NC_012234.1"/>
</dbReference>
<evidence type="ECO:0000313" key="2">
    <source>
        <dbReference type="Proteomes" id="UP000006166"/>
    </source>
</evidence>
<protein>
    <submittedName>
        <fullName evidence="1">Uncharacterized protein</fullName>
    </submittedName>
</protein>
<evidence type="ECO:0000313" key="1">
    <source>
        <dbReference type="EMBL" id="ACN93582.1"/>
    </source>
</evidence>
<accession>A0A806CL76</accession>
<proteinExistence type="predicted"/>
<dbReference type="Proteomes" id="UP000006166">
    <property type="component" value="Plasmid SV1_lp54"/>
</dbReference>
<name>A0A806CL76_9SPIR</name>
<gene>
    <name evidence="1" type="ORF">BSV1_A046</name>
</gene>
<keyword evidence="1" id="KW-0614">Plasmid</keyword>
<keyword evidence="2" id="KW-1185">Reference proteome</keyword>
<geneLocation type="plasmid" evidence="1 2">
    <name>SV1_lp54</name>
</geneLocation>
<reference evidence="1 2" key="1">
    <citation type="submission" date="2009-03" db="EMBL/GenBank/DDBJ databases">
        <authorList>
            <person name="Fraser-Liggett C.M."/>
            <person name="Mongodin E.F."/>
            <person name="Casjens B."/>
            <person name="Dunn J."/>
            <person name="Luft B."/>
            <person name="Qiu W."/>
            <person name="Schutzer S."/>
            <person name="Sebastian Y."/>
        </authorList>
    </citation>
    <scope>NUCLEOTIDE SEQUENCE [LARGE SCALE GENOMIC DNA]</scope>
    <source>
        <strain evidence="1 2">SV1</strain>
        <plasmid evidence="1 2">SV1_lp54</plasmid>
    </source>
</reference>
<sequence length="465" mass="52798">MYEENNNENKFTITLEGVLDRNATKSNLKKEFLSLKRENFFSQGFGGLGGKGGKDFLSLSLEKLESLKRPKSDNSKKSASFKSLNVLGKIDSFKDFLGLDFQKNNPKSVLKDLDLDLDLKDKIALPDGHLNKNKSSLSSYLKPEVDKLDLGSPQHSYFKTENIKNTFKQNFVNNSGEAQTNLPKDFRLNSNFNKTFPFGDLQEPLGIKNANSQIVWKNLMSFRDLFKDSSLVDFFNIKNGFNDLNLPLEEFKNLKDKKTALSLENLVFKDDQKESANKILKRKRSFETELERNDFLRKLYILQSSQNSNPDSNLNSNSNDFSFMVELAQKLKNEGHAKNDSKAISLVSDFLRSENNLEKVLSFQMPTMSLKSPGQPEVLNSKIIRTAFEPGLDSILEKTLELLEWAKNYDFTSSVLDPLRNTFSNLGSILAQAFESLPLVEHMTNLLNNASELNSRGIDDDSRMP</sequence>
<dbReference type="EMBL" id="CP001524">
    <property type="protein sequence ID" value="ACN93582.1"/>
    <property type="molecule type" value="Genomic_DNA"/>
</dbReference>
<dbReference type="AlphaFoldDB" id="A0A806CL76"/>
<organism evidence="1 2">
    <name type="scientific">Borreliella finlandensis</name>
    <dbReference type="NCBI Taxonomy" id="498741"/>
    <lineage>
        <taxon>Bacteria</taxon>
        <taxon>Pseudomonadati</taxon>
        <taxon>Spirochaetota</taxon>
        <taxon>Spirochaetia</taxon>
        <taxon>Spirochaetales</taxon>
        <taxon>Borreliaceae</taxon>
        <taxon>Borreliella</taxon>
    </lineage>
</organism>